<organism evidence="2 3">
    <name type="scientific">Lepraria neglecta</name>
    <dbReference type="NCBI Taxonomy" id="209136"/>
    <lineage>
        <taxon>Eukaryota</taxon>
        <taxon>Fungi</taxon>
        <taxon>Dikarya</taxon>
        <taxon>Ascomycota</taxon>
        <taxon>Pezizomycotina</taxon>
        <taxon>Lecanoromycetes</taxon>
        <taxon>OSLEUM clade</taxon>
        <taxon>Lecanoromycetidae</taxon>
        <taxon>Lecanorales</taxon>
        <taxon>Lecanorineae</taxon>
        <taxon>Stereocaulaceae</taxon>
        <taxon>Lepraria</taxon>
    </lineage>
</organism>
<comment type="caution">
    <text evidence="2">The sequence shown here is derived from an EMBL/GenBank/DDBJ whole genome shotgun (WGS) entry which is preliminary data.</text>
</comment>
<evidence type="ECO:0000313" key="3">
    <source>
        <dbReference type="Proteomes" id="UP001276659"/>
    </source>
</evidence>
<evidence type="ECO:0000313" key="2">
    <source>
        <dbReference type="EMBL" id="KAK3178270.1"/>
    </source>
</evidence>
<feature type="compositionally biased region" description="Polar residues" evidence="1">
    <location>
        <begin position="454"/>
        <end position="466"/>
    </location>
</feature>
<feature type="compositionally biased region" description="Polar residues" evidence="1">
    <location>
        <begin position="414"/>
        <end position="427"/>
    </location>
</feature>
<feature type="compositionally biased region" description="Polar residues" evidence="1">
    <location>
        <begin position="379"/>
        <end position="388"/>
    </location>
</feature>
<proteinExistence type="predicted"/>
<gene>
    <name evidence="2" type="ORF">OEA41_000403</name>
</gene>
<feature type="region of interest" description="Disordered" evidence="1">
    <location>
        <begin position="298"/>
        <end position="336"/>
    </location>
</feature>
<dbReference type="Proteomes" id="UP001276659">
    <property type="component" value="Unassembled WGS sequence"/>
</dbReference>
<reference evidence="2" key="1">
    <citation type="submission" date="2022-11" db="EMBL/GenBank/DDBJ databases">
        <title>Chromosomal genome sequence assembly and mating type (MAT) locus characterization of the leprose asexual lichenized fungus Lepraria neglecta (Nyl.) Erichsen.</title>
        <authorList>
            <person name="Allen J.L."/>
            <person name="Pfeffer B."/>
        </authorList>
    </citation>
    <scope>NUCLEOTIDE SEQUENCE</scope>
    <source>
        <strain evidence="2">Allen 5258</strain>
    </source>
</reference>
<protein>
    <submittedName>
        <fullName evidence="2">Uncharacterized protein</fullName>
    </submittedName>
</protein>
<dbReference type="AlphaFoldDB" id="A0AAE0DPR8"/>
<evidence type="ECO:0000256" key="1">
    <source>
        <dbReference type="SAM" id="MobiDB-lite"/>
    </source>
</evidence>
<accession>A0AAE0DPR8</accession>
<name>A0AAE0DPR8_9LECA</name>
<keyword evidence="3" id="KW-1185">Reference proteome</keyword>
<sequence>MAPHEDLGVQYAKNMAHFGCGVAMFQPVSACDMRPPCVGYIDGNNRWNFVANIEWTKDDGELQGNICRADADEGGYQPLERKPMKMEQLGIEWRPRTSIGVRQWTVDANGQTPYEFTISLLHRAHALIERLEEWETKGATNHRNIGLPLGADAHIKYKSYTSFGAVLIAQKPITLTSYNDETLFISWLRTNRARLSLLHGHQLRRHGLWLVTRTYTTPRASINAWDSKDKEANMSVKAKANMMGELGGDLEWTEKGSDKDWSHYFGNDKGETVVVFFDGIEVPGYKWWWENVKVTVGGGDASRQGSPNRGQSTERRSESAPEQGHFNGNGKQPPEEYGLLAEDLWGSQTPLRRGSLLNERNERSLSRGRRTQSRKSESPARNMSTPTRLSKYLACEPENPPTSPIGGARAPTPNGKSAATPSPTQRFSTASTAASSSSHKARERGATEVEGSAPTFTPESALQRKTVSPPISYLNGSLH</sequence>
<feature type="compositionally biased region" description="Low complexity" evidence="1">
    <location>
        <begin position="428"/>
        <end position="438"/>
    </location>
</feature>
<feature type="region of interest" description="Disordered" evidence="1">
    <location>
        <begin position="350"/>
        <end position="479"/>
    </location>
</feature>
<dbReference type="EMBL" id="JASNWA010000003">
    <property type="protein sequence ID" value="KAK3178270.1"/>
    <property type="molecule type" value="Genomic_DNA"/>
</dbReference>